<dbReference type="RefSeq" id="XP_012336812.1">
    <property type="nucleotide sequence ID" value="XM_012481389.1"/>
</dbReference>
<keyword evidence="3" id="KW-1185">Reference proteome</keyword>
<dbReference type="Proteomes" id="UP000054561">
    <property type="component" value="Unassembled WGS sequence"/>
</dbReference>
<feature type="compositionally biased region" description="Basic and acidic residues" evidence="1">
    <location>
        <begin position="9"/>
        <end position="23"/>
    </location>
</feature>
<dbReference type="EMBL" id="KQ001690">
    <property type="protein sequence ID" value="KJP86583.1"/>
    <property type="molecule type" value="Genomic_DNA"/>
</dbReference>
<proteinExistence type="predicted"/>
<evidence type="ECO:0000256" key="1">
    <source>
        <dbReference type="SAM" id="MobiDB-lite"/>
    </source>
</evidence>
<feature type="region of interest" description="Disordered" evidence="1">
    <location>
        <begin position="1"/>
        <end position="59"/>
    </location>
</feature>
<reference evidence="2 3" key="1">
    <citation type="submission" date="2014-03" db="EMBL/GenBank/DDBJ databases">
        <title>The Genome Sequence of Plasmodium fragile nilgiri.</title>
        <authorList>
            <consortium name="The Broad Institute Genomics Platform"/>
            <consortium name="The Broad Institute Genome Sequencing Center for Infectious Disease"/>
            <person name="Neafsey D."/>
            <person name="Duraisingh M."/>
            <person name="Young S.K."/>
            <person name="Zeng Q."/>
            <person name="Gargeya S."/>
            <person name="Abouelleil A."/>
            <person name="Alvarado L."/>
            <person name="Chapman S.B."/>
            <person name="Gainer-Dewar J."/>
            <person name="Goldberg J."/>
            <person name="Griggs A."/>
            <person name="Gujja S."/>
            <person name="Hansen M."/>
            <person name="Howarth C."/>
            <person name="Imamovic A."/>
            <person name="Larimer J."/>
            <person name="Pearson M."/>
            <person name="Poon T.W."/>
            <person name="Priest M."/>
            <person name="Roberts A."/>
            <person name="Saif S."/>
            <person name="Shea T."/>
            <person name="Sykes S."/>
            <person name="Wortman J."/>
            <person name="Nusbaum C."/>
            <person name="Birren B."/>
        </authorList>
    </citation>
    <scope>NUCLEOTIDE SEQUENCE [LARGE SCALE GENOMIC DNA]</scope>
    <source>
        <strain evidence="3">nilgiri</strain>
    </source>
</reference>
<dbReference type="AlphaFoldDB" id="A0A0D9QI19"/>
<protein>
    <submittedName>
        <fullName evidence="2">Uncharacterized protein</fullName>
    </submittedName>
</protein>
<organism evidence="2 3">
    <name type="scientific">Plasmodium fragile</name>
    <dbReference type="NCBI Taxonomy" id="5857"/>
    <lineage>
        <taxon>Eukaryota</taxon>
        <taxon>Sar</taxon>
        <taxon>Alveolata</taxon>
        <taxon>Apicomplexa</taxon>
        <taxon>Aconoidasida</taxon>
        <taxon>Haemosporida</taxon>
        <taxon>Plasmodiidae</taxon>
        <taxon>Plasmodium</taxon>
        <taxon>Plasmodium (Plasmodium)</taxon>
    </lineage>
</organism>
<dbReference type="OrthoDB" id="387572at2759"/>
<evidence type="ECO:0000313" key="2">
    <source>
        <dbReference type="EMBL" id="KJP86583.1"/>
    </source>
</evidence>
<feature type="compositionally biased region" description="Acidic residues" evidence="1">
    <location>
        <begin position="24"/>
        <end position="44"/>
    </location>
</feature>
<name>A0A0D9QI19_PLAFR</name>
<dbReference type="VEuPathDB" id="PlasmoDB:AK88_03779"/>
<gene>
    <name evidence="2" type="ORF">AK88_03779</name>
</gene>
<accession>A0A0D9QI19</accession>
<evidence type="ECO:0000313" key="3">
    <source>
        <dbReference type="Proteomes" id="UP000054561"/>
    </source>
</evidence>
<sequence length="141" mass="16485">MIYTQALKLEPDQQAHTSMKDVQEEVQDEIYDDGDDDPVEGDTDEGTHNDTGEDEDEDGEVIYWYDSEEEVEQNMEQQGFNSLVNDETIHMIHIQEYTDVDEEKEKVEELVHYMTNSLEENEQFVDTLSGFSDDITMYLKK</sequence>
<dbReference type="GeneID" id="24269093"/>